<proteinExistence type="predicted"/>
<dbReference type="PANTHER" id="PTHR43135:SF3">
    <property type="entry name" value="ALPHA-D-RIBOSE 1-METHYLPHOSPHONATE 5-TRIPHOSPHATE DIPHOSPHATASE"/>
    <property type="match status" value="1"/>
</dbReference>
<comment type="caution">
    <text evidence="2">The sequence shown here is derived from an EMBL/GenBank/DDBJ whole genome shotgun (WGS) entry which is preliminary data.</text>
</comment>
<dbReference type="SUPFAM" id="SSF51556">
    <property type="entry name" value="Metallo-dependent hydrolases"/>
    <property type="match status" value="1"/>
</dbReference>
<keyword evidence="3" id="KW-1185">Reference proteome</keyword>
<evidence type="ECO:0000313" key="2">
    <source>
        <dbReference type="EMBL" id="MFC4309104.1"/>
    </source>
</evidence>
<dbReference type="InterPro" id="IPR051781">
    <property type="entry name" value="Metallo-dep_Hydrolase"/>
</dbReference>
<dbReference type="Proteomes" id="UP001595904">
    <property type="component" value="Unassembled WGS sequence"/>
</dbReference>
<name>A0ABV8SRU0_9GAMM</name>
<dbReference type="InterPro" id="IPR006680">
    <property type="entry name" value="Amidohydro-rel"/>
</dbReference>
<feature type="domain" description="Amidohydrolase-related" evidence="1">
    <location>
        <begin position="186"/>
        <end position="312"/>
    </location>
</feature>
<gene>
    <name evidence="2" type="ORF">ACFPN2_08440</name>
</gene>
<reference evidence="3" key="1">
    <citation type="journal article" date="2019" name="Int. J. Syst. Evol. Microbiol.">
        <title>The Global Catalogue of Microorganisms (GCM) 10K type strain sequencing project: providing services to taxonomists for standard genome sequencing and annotation.</title>
        <authorList>
            <consortium name="The Broad Institute Genomics Platform"/>
            <consortium name="The Broad Institute Genome Sequencing Center for Infectious Disease"/>
            <person name="Wu L."/>
            <person name="Ma J."/>
        </authorList>
    </citation>
    <scope>NUCLEOTIDE SEQUENCE [LARGE SCALE GENOMIC DNA]</scope>
    <source>
        <strain evidence="3">CGMCC 1.10759</strain>
    </source>
</reference>
<dbReference type="EMBL" id="JBHSDU010000003">
    <property type="protein sequence ID" value="MFC4309104.1"/>
    <property type="molecule type" value="Genomic_DNA"/>
</dbReference>
<accession>A0ABV8SRU0</accession>
<dbReference type="Pfam" id="PF01979">
    <property type="entry name" value="Amidohydro_1"/>
    <property type="match status" value="1"/>
</dbReference>
<protein>
    <submittedName>
        <fullName evidence="2">Amidohydrolase family protein</fullName>
    </submittedName>
</protein>
<dbReference type="InterPro" id="IPR011059">
    <property type="entry name" value="Metal-dep_hydrolase_composite"/>
</dbReference>
<dbReference type="Gene3D" id="2.30.40.10">
    <property type="entry name" value="Urease, subunit C, domain 1"/>
    <property type="match status" value="1"/>
</dbReference>
<dbReference type="InterPro" id="IPR032466">
    <property type="entry name" value="Metal_Hydrolase"/>
</dbReference>
<evidence type="ECO:0000259" key="1">
    <source>
        <dbReference type="Pfam" id="PF01979"/>
    </source>
</evidence>
<dbReference type="Gene3D" id="3.20.20.140">
    <property type="entry name" value="Metal-dependent hydrolases"/>
    <property type="match status" value="2"/>
</dbReference>
<organism evidence="2 3">
    <name type="scientific">Steroidobacter flavus</name>
    <dbReference type="NCBI Taxonomy" id="1842136"/>
    <lineage>
        <taxon>Bacteria</taxon>
        <taxon>Pseudomonadati</taxon>
        <taxon>Pseudomonadota</taxon>
        <taxon>Gammaproteobacteria</taxon>
        <taxon>Steroidobacterales</taxon>
        <taxon>Steroidobacteraceae</taxon>
        <taxon>Steroidobacter</taxon>
    </lineage>
</organism>
<sequence>MTRRRPDLPTFFGAGTPDDARELVRYLVDESSVDAIKVYSGLPRDSFFALMDEANQRGITVVGHKPLGVDFIEAVNAGQRSIEHAREILLDSFRGAAQLQRDFEARQAPPSERDQKPAMLTKILQEHDPKRLRAIFAAMKKHDTYYVPTHLTRRFDWIAAAGDPQALNDPRLQLIHPTAVTRALKDVEQTRARASGPTDAAAYKAFFEKGLEVTRLAYRAGINVMAGTDTGDSFCFPGSALLDELELMASSGLSPAEVLRTATLTPARYANKSNDFGAVSAGRIADLVVLDADPLADIRNVRATRMVVFNGRLFDRAELDRILAGVAEKARSLRKGE</sequence>
<evidence type="ECO:0000313" key="3">
    <source>
        <dbReference type="Proteomes" id="UP001595904"/>
    </source>
</evidence>
<dbReference type="PANTHER" id="PTHR43135">
    <property type="entry name" value="ALPHA-D-RIBOSE 1-METHYLPHOSPHONATE 5-TRIPHOSPHATE DIPHOSPHATASE"/>
    <property type="match status" value="1"/>
</dbReference>
<dbReference type="RefSeq" id="WP_380596167.1">
    <property type="nucleotide sequence ID" value="NZ_JBHSDU010000003.1"/>
</dbReference>